<feature type="region of interest" description="Disordered" evidence="1">
    <location>
        <begin position="335"/>
        <end position="394"/>
    </location>
</feature>
<dbReference type="Proteomes" id="UP000285146">
    <property type="component" value="Unassembled WGS sequence"/>
</dbReference>
<protein>
    <submittedName>
        <fullName evidence="2">Uncharacterized protein</fullName>
    </submittedName>
</protein>
<evidence type="ECO:0000313" key="2">
    <source>
        <dbReference type="EMBL" id="ROV89744.1"/>
    </source>
</evidence>
<gene>
    <name evidence="2" type="ORF">VPNG_10183</name>
</gene>
<dbReference type="AlphaFoldDB" id="A0A423VFG5"/>
<organism evidence="2 3">
    <name type="scientific">Cytospora leucostoma</name>
    <dbReference type="NCBI Taxonomy" id="1230097"/>
    <lineage>
        <taxon>Eukaryota</taxon>
        <taxon>Fungi</taxon>
        <taxon>Dikarya</taxon>
        <taxon>Ascomycota</taxon>
        <taxon>Pezizomycotina</taxon>
        <taxon>Sordariomycetes</taxon>
        <taxon>Sordariomycetidae</taxon>
        <taxon>Diaporthales</taxon>
        <taxon>Cytosporaceae</taxon>
        <taxon>Cytospora</taxon>
    </lineage>
</organism>
<dbReference type="EMBL" id="LKEB01000103">
    <property type="protein sequence ID" value="ROV89744.1"/>
    <property type="molecule type" value="Genomic_DNA"/>
</dbReference>
<evidence type="ECO:0000313" key="3">
    <source>
        <dbReference type="Proteomes" id="UP000285146"/>
    </source>
</evidence>
<comment type="caution">
    <text evidence="2">The sequence shown here is derived from an EMBL/GenBank/DDBJ whole genome shotgun (WGS) entry which is preliminary data.</text>
</comment>
<proteinExistence type="predicted"/>
<feature type="compositionally biased region" description="Polar residues" evidence="1">
    <location>
        <begin position="368"/>
        <end position="383"/>
    </location>
</feature>
<sequence length="394" mass="43379">MGFLCNYAPELHRQRPDLSGYCQEYGGAGDAARDAVTPFTHEVVFAVAEALWRASSAMVDVASHDAEGGRAEEKEEANNHRVAERLLALLPEWHNLFREGQDKLEALARPPRAMESVTGYITDGFAYEIKRDNPLSESVIKRIISLLETLRSKRLPFSAVLLNVTETAIARLAEADTDLVIMGRRLARLETQTQMRKQMQTPSLPLLLCRLWHQAWQQWADLRRRWLIPGESKFLGLQRRIALYNLILVTPPGKGERTYKCTCSSIPPLSLEHLISLPALSSLPLPLPQSQRTVKVVAEGSNSEQRVIKARAKEESSSSTAQPQGTAIMHRPSSIAATRARTSPRCHSGPSGGLDIVGSTGDPGSQAACRTSKNVELQGQANRSGRPPKPTASN</sequence>
<reference evidence="2 3" key="1">
    <citation type="submission" date="2015-09" db="EMBL/GenBank/DDBJ databases">
        <title>Host preference determinants of Valsa canker pathogens revealed by comparative genomics.</title>
        <authorList>
            <person name="Yin Z."/>
            <person name="Huang L."/>
        </authorList>
    </citation>
    <scope>NUCLEOTIDE SEQUENCE [LARGE SCALE GENOMIC DNA]</scope>
    <source>
        <strain evidence="2 3">SXYLt</strain>
    </source>
</reference>
<accession>A0A423VFG5</accession>
<keyword evidence="3" id="KW-1185">Reference proteome</keyword>
<dbReference type="InParanoid" id="A0A423VFG5"/>
<feature type="region of interest" description="Disordered" evidence="1">
    <location>
        <begin position="311"/>
        <end position="330"/>
    </location>
</feature>
<evidence type="ECO:0000256" key="1">
    <source>
        <dbReference type="SAM" id="MobiDB-lite"/>
    </source>
</evidence>
<name>A0A423VFG5_9PEZI</name>